<keyword evidence="2 5" id="KW-0805">Transcription regulation</keyword>
<dbReference type="Gene3D" id="3.30.450.40">
    <property type="match status" value="1"/>
</dbReference>
<keyword evidence="1 5" id="KW-0678">Repressor</keyword>
<feature type="domain" description="Heat-inducible transcription repressor HrcA C-terminal" evidence="6">
    <location>
        <begin position="113"/>
        <end position="334"/>
    </location>
</feature>
<evidence type="ECO:0000256" key="5">
    <source>
        <dbReference type="HAMAP-Rule" id="MF_00081"/>
    </source>
</evidence>
<evidence type="ECO:0000259" key="7">
    <source>
        <dbReference type="Pfam" id="PF03444"/>
    </source>
</evidence>
<name>A0A1M3L1J9_9BACT</name>
<organism evidence="8 9">
    <name type="scientific">Candidatus Kapaibacterium thiocyanatum</name>
    <dbReference type="NCBI Taxonomy" id="1895771"/>
    <lineage>
        <taxon>Bacteria</taxon>
        <taxon>Pseudomonadati</taxon>
        <taxon>Candidatus Kapaibacteriota</taxon>
        <taxon>Candidatus Kapaibacteriia</taxon>
        <taxon>Candidatus Kapaibacteriales</taxon>
        <taxon>Candidatus Kapaibacteriaceae</taxon>
        <taxon>Candidatus Kapaibacterium</taxon>
    </lineage>
</organism>
<keyword evidence="3 5" id="KW-0346">Stress response</keyword>
<evidence type="ECO:0000259" key="6">
    <source>
        <dbReference type="Pfam" id="PF01628"/>
    </source>
</evidence>
<dbReference type="PANTHER" id="PTHR34824">
    <property type="entry name" value="HEAT-INDUCIBLE TRANSCRIPTION REPRESSOR HRCA"/>
    <property type="match status" value="1"/>
</dbReference>
<proteinExistence type="inferred from homology"/>
<dbReference type="InterPro" id="IPR036388">
    <property type="entry name" value="WH-like_DNA-bd_sf"/>
</dbReference>
<keyword evidence="4 5" id="KW-0804">Transcription</keyword>
<dbReference type="Gene3D" id="3.30.390.60">
    <property type="entry name" value="Heat-inducible transcription repressor hrca homolog, domain 3"/>
    <property type="match status" value="1"/>
</dbReference>
<protein>
    <recommendedName>
        <fullName evidence="5">Heat-inducible transcription repressor HrcA</fullName>
    </recommendedName>
</protein>
<dbReference type="NCBIfam" id="TIGR00331">
    <property type="entry name" value="hrcA"/>
    <property type="match status" value="1"/>
</dbReference>
<dbReference type="GO" id="GO:0045892">
    <property type="term" value="P:negative regulation of DNA-templated transcription"/>
    <property type="evidence" value="ECO:0007669"/>
    <property type="project" value="UniProtKB-UniRule"/>
</dbReference>
<dbReference type="PIRSF" id="PIRSF005485">
    <property type="entry name" value="HrcA"/>
    <property type="match status" value="1"/>
</dbReference>
<evidence type="ECO:0000256" key="3">
    <source>
        <dbReference type="ARBA" id="ARBA00023016"/>
    </source>
</evidence>
<evidence type="ECO:0000313" key="9">
    <source>
        <dbReference type="Proteomes" id="UP000184233"/>
    </source>
</evidence>
<dbReference type="EMBL" id="MKVH01000017">
    <property type="protein sequence ID" value="OJX58681.1"/>
    <property type="molecule type" value="Genomic_DNA"/>
</dbReference>
<dbReference type="HAMAP" id="MF_00081">
    <property type="entry name" value="HrcA"/>
    <property type="match status" value="1"/>
</dbReference>
<dbReference type="SUPFAM" id="SSF55781">
    <property type="entry name" value="GAF domain-like"/>
    <property type="match status" value="1"/>
</dbReference>
<dbReference type="InterPro" id="IPR023120">
    <property type="entry name" value="WHTH_transcript_rep_HrcA_IDD"/>
</dbReference>
<sequence>MVQLSGDRQDLTERERMILRAIIHLFILHATPVGSRIVSKYLEREFALSPATIRNVMSDLEEMGYITHPHTSAGRMPTDKGYRFYVDSLMGSELLSTLETETVLGNLRGSPRETVLRDASRVLGSLSHYLALVQLPQLGDVIVQKVEMLRLSSERLLVVVALESDIVRTVTIETHHLPEHASLDEITRAINERLAGRPLSMLNALFPDMLDDTHSSDGALIRLFVDHVGRLNDSSLQAPSSIHVAGTQNLLTHPEFDDPERMRSVIELVENEDVIIHLLGTAQENDGVAVRIGNELQNEQLQDYSLIATTYRVGSASGSVGLIGPKRMNYSRMVSLVQFVGTVLSSTLRSR</sequence>
<dbReference type="AlphaFoldDB" id="A0A1M3L1J9"/>
<dbReference type="SUPFAM" id="SSF46785">
    <property type="entry name" value="Winged helix' DNA-binding domain"/>
    <property type="match status" value="1"/>
</dbReference>
<feature type="domain" description="Winged helix-turn-helix transcription repressor HrcA DNA-binding" evidence="7">
    <location>
        <begin position="10"/>
        <end position="83"/>
    </location>
</feature>
<dbReference type="STRING" id="1895771.BGO89_00210"/>
<dbReference type="InterPro" id="IPR021153">
    <property type="entry name" value="HrcA_C"/>
</dbReference>
<dbReference type="Gene3D" id="1.10.10.10">
    <property type="entry name" value="Winged helix-like DNA-binding domain superfamily/Winged helix DNA-binding domain"/>
    <property type="match status" value="1"/>
</dbReference>
<dbReference type="InterPro" id="IPR036390">
    <property type="entry name" value="WH_DNA-bd_sf"/>
</dbReference>
<dbReference type="InterPro" id="IPR029016">
    <property type="entry name" value="GAF-like_dom_sf"/>
</dbReference>
<reference evidence="8 9" key="1">
    <citation type="submission" date="2016-09" db="EMBL/GenBank/DDBJ databases">
        <title>Genome-resolved meta-omics ties microbial dynamics to process performance in biotechnology for thiocyanate degradation.</title>
        <authorList>
            <person name="Kantor R.S."/>
            <person name="Huddy R.J."/>
            <person name="Iyer R."/>
            <person name="Thomas B.C."/>
            <person name="Brown C.T."/>
            <person name="Anantharaman K."/>
            <person name="Tringe S."/>
            <person name="Hettich R.L."/>
            <person name="Harrison S.T."/>
            <person name="Banfield J.F."/>
        </authorList>
    </citation>
    <scope>NUCLEOTIDE SEQUENCE [LARGE SCALE GENOMIC DNA]</scope>
    <source>
        <strain evidence="8">59-99</strain>
    </source>
</reference>
<evidence type="ECO:0000256" key="2">
    <source>
        <dbReference type="ARBA" id="ARBA00023015"/>
    </source>
</evidence>
<dbReference type="PANTHER" id="PTHR34824:SF1">
    <property type="entry name" value="HEAT-INDUCIBLE TRANSCRIPTION REPRESSOR HRCA"/>
    <property type="match status" value="1"/>
</dbReference>
<dbReference type="Proteomes" id="UP000184233">
    <property type="component" value="Unassembled WGS sequence"/>
</dbReference>
<comment type="caution">
    <text evidence="8">The sequence shown here is derived from an EMBL/GenBank/DDBJ whole genome shotgun (WGS) entry which is preliminary data.</text>
</comment>
<dbReference type="InterPro" id="IPR005104">
    <property type="entry name" value="WHTH_HrcA_DNA-bd"/>
</dbReference>
<comment type="similarity">
    <text evidence="5">Belongs to the HrcA family.</text>
</comment>
<evidence type="ECO:0000256" key="4">
    <source>
        <dbReference type="ARBA" id="ARBA00023163"/>
    </source>
</evidence>
<gene>
    <name evidence="5" type="primary">hrcA</name>
    <name evidence="8" type="ORF">BGO89_00210</name>
</gene>
<comment type="function">
    <text evidence="5">Negative regulator of class I heat shock genes (grpE-dnaK-dnaJ and groELS operons). Prevents heat-shock induction of these operons.</text>
</comment>
<accession>A0A1M3L1J9</accession>
<evidence type="ECO:0000256" key="1">
    <source>
        <dbReference type="ARBA" id="ARBA00022491"/>
    </source>
</evidence>
<dbReference type="Pfam" id="PF03444">
    <property type="entry name" value="WHD_HrcA"/>
    <property type="match status" value="1"/>
</dbReference>
<dbReference type="Pfam" id="PF01628">
    <property type="entry name" value="HrcA"/>
    <property type="match status" value="1"/>
</dbReference>
<evidence type="ECO:0000313" key="8">
    <source>
        <dbReference type="EMBL" id="OJX58681.1"/>
    </source>
</evidence>
<dbReference type="GO" id="GO:0003677">
    <property type="term" value="F:DNA binding"/>
    <property type="evidence" value="ECO:0007669"/>
    <property type="project" value="InterPro"/>
</dbReference>
<dbReference type="InterPro" id="IPR002571">
    <property type="entry name" value="HrcA"/>
</dbReference>